<evidence type="ECO:0000313" key="1">
    <source>
        <dbReference type="EMBL" id="OQS03394.1"/>
    </source>
</evidence>
<dbReference type="EMBL" id="JNBS01000914">
    <property type="protein sequence ID" value="OQS03394.1"/>
    <property type="molecule type" value="Genomic_DNA"/>
</dbReference>
<dbReference type="OrthoDB" id="10409647at2759"/>
<name>A0A1V9ZZG0_9STRA</name>
<protein>
    <submittedName>
        <fullName evidence="1">Uncharacterized protein</fullName>
    </submittedName>
</protein>
<reference evidence="1 2" key="1">
    <citation type="journal article" date="2014" name="Genome Biol. Evol.">
        <title>The secreted proteins of Achlya hypogyna and Thraustotheca clavata identify the ancestral oomycete secretome and reveal gene acquisitions by horizontal gene transfer.</title>
        <authorList>
            <person name="Misner I."/>
            <person name="Blouin N."/>
            <person name="Leonard G."/>
            <person name="Richards T.A."/>
            <person name="Lane C.E."/>
        </authorList>
    </citation>
    <scope>NUCLEOTIDE SEQUENCE [LARGE SCALE GENOMIC DNA]</scope>
    <source>
        <strain evidence="1 2">ATCC 34112</strain>
    </source>
</reference>
<organism evidence="1 2">
    <name type="scientific">Thraustotheca clavata</name>
    <dbReference type="NCBI Taxonomy" id="74557"/>
    <lineage>
        <taxon>Eukaryota</taxon>
        <taxon>Sar</taxon>
        <taxon>Stramenopiles</taxon>
        <taxon>Oomycota</taxon>
        <taxon>Saprolegniomycetes</taxon>
        <taxon>Saprolegniales</taxon>
        <taxon>Achlyaceae</taxon>
        <taxon>Thraustotheca</taxon>
    </lineage>
</organism>
<evidence type="ECO:0000313" key="2">
    <source>
        <dbReference type="Proteomes" id="UP000243217"/>
    </source>
</evidence>
<proteinExistence type="predicted"/>
<accession>A0A1V9ZZG0</accession>
<gene>
    <name evidence="1" type="ORF">THRCLA_04302</name>
</gene>
<comment type="caution">
    <text evidence="1">The sequence shown here is derived from an EMBL/GenBank/DDBJ whole genome shotgun (WGS) entry which is preliminary data.</text>
</comment>
<sequence>MTHVKLSGIATLKEYKLAVEQWRQQIVVIDVDFINDVWSSDELEEFCVLLPTLPALKRMSLRWQMDIRDDLLPMPGKIMTAIASSSITDIEFDFEDWFNWDVEITKTFGAWLEDRPVEKVAFDGLFIPHDNIHAPLFCQSLLGSTELKSIAFKGGNITERFFKARHKLPDNIQAIAMDLCSEEIIPDIIASIENSRLREISLKFRQTPPVFGLPGLLAKFNSTFRSMTITIHQQKQQKQQATPIY</sequence>
<keyword evidence="2" id="KW-1185">Reference proteome</keyword>
<dbReference type="AlphaFoldDB" id="A0A1V9ZZG0"/>
<dbReference type="Proteomes" id="UP000243217">
    <property type="component" value="Unassembled WGS sequence"/>
</dbReference>